<dbReference type="SUPFAM" id="SSF48264">
    <property type="entry name" value="Cytochrome P450"/>
    <property type="match status" value="1"/>
</dbReference>
<accession>A0A7J6PN58</accession>
<dbReference type="SUPFAM" id="SSF52218">
    <property type="entry name" value="Flavoproteins"/>
    <property type="match status" value="1"/>
</dbReference>
<keyword evidence="11" id="KW-0560">Oxidoreductase</keyword>
<dbReference type="GO" id="GO:0003924">
    <property type="term" value="F:GTPase activity"/>
    <property type="evidence" value="ECO:0007669"/>
    <property type="project" value="InterPro"/>
</dbReference>
<dbReference type="Pfam" id="PF00667">
    <property type="entry name" value="FAD_binding_1"/>
    <property type="match status" value="1"/>
</dbReference>
<feature type="domain" description="CNNM transmembrane" evidence="18">
    <location>
        <begin position="53"/>
        <end position="251"/>
    </location>
</feature>
<dbReference type="InterPro" id="IPR045095">
    <property type="entry name" value="ACDP"/>
</dbReference>
<evidence type="ECO:0000256" key="1">
    <source>
        <dbReference type="ARBA" id="ARBA00001917"/>
    </source>
</evidence>
<dbReference type="Proteomes" id="UP000541610">
    <property type="component" value="Unassembled WGS sequence"/>
</dbReference>
<dbReference type="CDD" id="cd04590">
    <property type="entry name" value="CBS_pair_CorC_HlyC_assoc"/>
    <property type="match status" value="1"/>
</dbReference>
<dbReference type="Pfam" id="PF00071">
    <property type="entry name" value="Ras"/>
    <property type="match status" value="1"/>
</dbReference>
<dbReference type="InterPro" id="IPR039261">
    <property type="entry name" value="FNR_nucleotide-bd"/>
</dbReference>
<reference evidence="19 20" key="1">
    <citation type="submission" date="2020-04" db="EMBL/GenBank/DDBJ databases">
        <title>Perkinsus olseni comparative genomics.</title>
        <authorList>
            <person name="Bogema D.R."/>
        </authorList>
    </citation>
    <scope>NUCLEOTIDE SEQUENCE [LARGE SCALE GENOMIC DNA]</scope>
    <source>
        <strain evidence="19">00978-12</strain>
    </source>
</reference>
<dbReference type="InterPro" id="IPR001806">
    <property type="entry name" value="Small_GTPase"/>
</dbReference>
<evidence type="ECO:0000256" key="15">
    <source>
        <dbReference type="SAM" id="Phobius"/>
    </source>
</evidence>
<name>A0A7J6PN58_PEROL</name>
<dbReference type="SUPFAM" id="SSF52540">
    <property type="entry name" value="P-loop containing nucleoside triphosphate hydrolases"/>
    <property type="match status" value="1"/>
</dbReference>
<feature type="compositionally biased region" description="Polar residues" evidence="14">
    <location>
        <begin position="1305"/>
        <end position="1315"/>
    </location>
</feature>
<keyword evidence="6 13" id="KW-0812">Transmembrane</keyword>
<dbReference type="SUPFAM" id="SSF52343">
    <property type="entry name" value="Ferredoxin reductase-like, C-terminal NADP-linked domain"/>
    <property type="match status" value="1"/>
</dbReference>
<dbReference type="GO" id="GO:0005737">
    <property type="term" value="C:cytoplasm"/>
    <property type="evidence" value="ECO:0007669"/>
    <property type="project" value="TreeGrafter"/>
</dbReference>
<dbReference type="InterPro" id="IPR001128">
    <property type="entry name" value="Cyt_P450"/>
</dbReference>
<keyword evidence="16" id="KW-0732">Signal</keyword>
<dbReference type="InterPro" id="IPR044751">
    <property type="entry name" value="Ion_transp-like_CBS"/>
</dbReference>
<evidence type="ECO:0000256" key="9">
    <source>
        <dbReference type="ARBA" id="ARBA00022857"/>
    </source>
</evidence>
<comment type="caution">
    <text evidence="19">The sequence shown here is derived from an EMBL/GenBank/DDBJ whole genome shotgun (WGS) entry which is preliminary data.</text>
</comment>
<evidence type="ECO:0000259" key="17">
    <source>
        <dbReference type="PROSITE" id="PS50902"/>
    </source>
</evidence>
<evidence type="ECO:0000256" key="4">
    <source>
        <dbReference type="ARBA" id="ARBA00010018"/>
    </source>
</evidence>
<sequence>MIRPPLSIFLSVVTATLAAAADSEWQTVTAKFNPKTNQIVYNDVKFAGPEVLDHTHFAFNTIMTVVCVVCAALASGLTMGLVSLDDFDLRILMESSEDDVPDPADKAEMRKEKQAAIKLHPLISRHHLLLVTLLLVNSLANEALPLFLDQIVPPYMAVLVSVTLVLVFGEIIPSAVFTGPNQLSIGAAFSPLVKFMMIVVYPVAGPVAWCLDKTLGEEHKGRYNKAEFKALLNLHQYDDVLGETGDVDIETGISGQSSPLDTHTTTGGDGPTGRGEVHHHVQLHSRGGITKEELRMMQGALELHRLKVKDVMTPLDQVAMYPADQVLDSKTLQDIMEKGHSRLPIYQGHPHNVHGMLLVKRLIVLNPENKVQIGNTDLLEPMICDMDTTLLDMLYEFSTGRSHLAVATDDPERVIQAIHDDKQIPCNIHMAGIITLEDVIERLIKHDIQDESDISVTLQPVLHLPTSSGSKIKIPPSPRGRSIRVNAPSGVLSIKHQPANGVGRSTSAKVLHSSSSQAGKESPSLVTPLLKDASPMNHSPMPVISESSPMSGHSTSSSKSKKNPSVGPSTLPPKPMASPELGKKVKKDVKNTAADLLLMQSPALLRINPELLSVLRRYAPVTIGGGAALLLSFLLGKLVKSIARTFKPLPFPGPRGSPIAGVAFELDPSSALSRMREWAEEYGKTFAFRVFSTTYVMTKDTETIKQILKDSNKGVFMRQMNTLSLLPKSGIFLTDGDAWKYNRRTVDPIIAEPNVRGMVPIMGQMSRRLVNVVSALADPSGNIHDWEPHKLLQLAALDFTVATHFGKDYNLLSPLDTNGSAERENVHKTFQNFLEGFDFILKHIQLGPFIQNRYPFKLNKDVAKFYSAVDNVEKYSKEIIARRQQELKKGATPECNILDKLIFMGKQDLIWNLVTFTLSGGSSVPSTIEWFLYLMCVHPDAQKKARAEVDALGKDPTDNDDLDKLRYVEACVLETLRMNNSTPGPLPYVTVAPYVIEGKEVDVGTVVTLMTGEAMKGEDEGGPEFKPEAWFLPGTKDIDRQRSRNHWAFTGSPRKCPGQYLAMKECVVMAATLLRHFDDFHFTVGYDDVGETTYINRIPVNLRLSMKARHLRMYRLGNISFFVGKFFVARYMPKIRKSSTSPSSKCSEDGPKEPVTALDVVDSEEATEEQIPNKVCDLADFDPAVFSTHRIVLILATTGEGDATDNAIKFDKYINHKSTPKDALSGVHYCIFGLGDLNYIQFNGMARRSDAAMQRVGAVKMLERGIGDDCQDIEEDFRKWIDTSGVFEKLKKVAKELQAAPSPGPAQSNGSSTMETTKDSGYISVERPNVDRRSIDGDDTLSKAIIKCCKTKVVSVERMGSRAVHIDVEIPEGMKYATADTIEVLPANSQEDVEYFVRTFELSGKLDYWIDFEPIDGKCPFPVPSTIREVLLYYLDLRSPPSRQMISALARYDPALKEVVGLQKQMHSSGVRGGPYHSLYRSLVHLSLAEFFDLFRVDTSSISFVEFAKICTKQKLRSYTGANPGTSGLAGICCSFLSNALPSKLPSKFMHSCRVTLLDRELGHMNPRLQGADAYTGVASNYLCGAIKAGDEIRLNIRPSTFKLPDPLPLGPIVMVCTGAGIAPFRAMLSELSTSTRCHLVFGCRTREDILYDTEIAACENICFHLALSREPGVPKRHVQDILRSSDTLRAALRDALNSTETPGLVMVCGQTAMCKELTVYMSSKSPRESPHESSSSASFSSTDSESEDSALADLPRFKIVVIGMPSAGKSCLIHRFAKDRCICDDAEQHAVGVTFMRKTVAIPPGVRIMLKVWAISFEEDLLSMIPHVLHGASGAVIVYDQSNEVEGYTSVHEMLDLIHTNEPSIPVAFAGNKADLCRQTADNGAALFTSFDSSTVPLTSMNPILGFYPTSAQTGDGVWDVFLAVAEAAYRKCPTGLKSSMKRRSRSSSHRRQHKRKSFSKAIRSLSKHWH</sequence>
<dbReference type="GO" id="GO:0010960">
    <property type="term" value="P:magnesium ion homeostasis"/>
    <property type="evidence" value="ECO:0007669"/>
    <property type="project" value="InterPro"/>
</dbReference>
<dbReference type="PROSITE" id="PS51419">
    <property type="entry name" value="RAB"/>
    <property type="match status" value="1"/>
</dbReference>
<dbReference type="InterPro" id="IPR008254">
    <property type="entry name" value="Flavodoxin/NO_synth"/>
</dbReference>
<dbReference type="InterPro" id="IPR017938">
    <property type="entry name" value="Riboflavin_synthase-like_b-brl"/>
</dbReference>
<dbReference type="SMART" id="SM00173">
    <property type="entry name" value="RAS"/>
    <property type="match status" value="1"/>
</dbReference>
<dbReference type="Pfam" id="PF00175">
    <property type="entry name" value="NAD_binding_1"/>
    <property type="match status" value="1"/>
</dbReference>
<evidence type="ECO:0000256" key="16">
    <source>
        <dbReference type="SAM" id="SignalP"/>
    </source>
</evidence>
<dbReference type="InterPro" id="IPR001433">
    <property type="entry name" value="OxRdtase_FAD/NAD-bd"/>
</dbReference>
<dbReference type="Gene3D" id="3.40.50.300">
    <property type="entry name" value="P-loop containing nucleotide triphosphate hydrolases"/>
    <property type="match status" value="1"/>
</dbReference>
<comment type="similarity">
    <text evidence="4">In the N-terminal section; belongs to the cytochrome P450 family.</text>
</comment>
<feature type="compositionally biased region" description="Low complexity" evidence="14">
    <location>
        <begin position="545"/>
        <end position="569"/>
    </location>
</feature>
<dbReference type="GO" id="GO:0005525">
    <property type="term" value="F:GTP binding"/>
    <property type="evidence" value="ECO:0007669"/>
    <property type="project" value="InterPro"/>
</dbReference>
<comment type="cofactor">
    <cofactor evidence="1">
        <name>FMN</name>
        <dbReference type="ChEBI" id="CHEBI:58210"/>
    </cofactor>
</comment>
<dbReference type="GO" id="GO:0005506">
    <property type="term" value="F:iron ion binding"/>
    <property type="evidence" value="ECO:0007669"/>
    <property type="project" value="InterPro"/>
</dbReference>
<dbReference type="Gene3D" id="1.20.990.10">
    <property type="entry name" value="NADPH-cytochrome p450 Reductase, Chain A, domain 3"/>
    <property type="match status" value="1"/>
</dbReference>
<feature type="transmembrane region" description="Helical" evidence="15">
    <location>
        <begin position="128"/>
        <end position="148"/>
    </location>
</feature>
<dbReference type="OrthoDB" id="1688044at2759"/>
<comment type="subcellular location">
    <subcellularLocation>
        <location evidence="3">Membrane</location>
        <topology evidence="3">Multi-pass membrane protein</topology>
    </subcellularLocation>
</comment>
<keyword evidence="10 13" id="KW-1133">Transmembrane helix</keyword>
<dbReference type="FunFam" id="3.10.580.10:FF:000006">
    <property type="entry name" value="DUF21 and CBS domain protein"/>
    <property type="match status" value="1"/>
</dbReference>
<dbReference type="Pfam" id="PF01595">
    <property type="entry name" value="CNNM"/>
    <property type="match status" value="1"/>
</dbReference>
<gene>
    <name evidence="19" type="ORF">FOZ60_013302</name>
</gene>
<evidence type="ECO:0000256" key="8">
    <source>
        <dbReference type="ARBA" id="ARBA00022827"/>
    </source>
</evidence>
<evidence type="ECO:0000256" key="10">
    <source>
        <dbReference type="ARBA" id="ARBA00022989"/>
    </source>
</evidence>
<evidence type="ECO:0000256" key="3">
    <source>
        <dbReference type="ARBA" id="ARBA00004141"/>
    </source>
</evidence>
<proteinExistence type="inferred from homology"/>
<dbReference type="GO" id="GO:0004497">
    <property type="term" value="F:monooxygenase activity"/>
    <property type="evidence" value="ECO:0007669"/>
    <property type="project" value="InterPro"/>
</dbReference>
<evidence type="ECO:0000256" key="7">
    <source>
        <dbReference type="ARBA" id="ARBA00022737"/>
    </source>
</evidence>
<keyword evidence="8" id="KW-0274">FAD</keyword>
<dbReference type="EMBL" id="JABANP010000006">
    <property type="protein sequence ID" value="KAF4696951.1"/>
    <property type="molecule type" value="Genomic_DNA"/>
</dbReference>
<dbReference type="InterPro" id="IPR003097">
    <property type="entry name" value="CysJ-like_FAD-binding"/>
</dbReference>
<dbReference type="GO" id="GO:0010181">
    <property type="term" value="F:FMN binding"/>
    <property type="evidence" value="ECO:0007669"/>
    <property type="project" value="InterPro"/>
</dbReference>
<evidence type="ECO:0000256" key="12">
    <source>
        <dbReference type="ARBA" id="ARBA00023136"/>
    </source>
</evidence>
<feature type="compositionally biased region" description="Low complexity" evidence="14">
    <location>
        <begin position="1733"/>
        <end position="1744"/>
    </location>
</feature>
<dbReference type="GO" id="GO:0020037">
    <property type="term" value="F:heme binding"/>
    <property type="evidence" value="ECO:0007669"/>
    <property type="project" value="InterPro"/>
</dbReference>
<keyword evidence="12 13" id="KW-0472">Membrane</keyword>
<dbReference type="Pfam" id="PF00258">
    <property type="entry name" value="Flavodoxin_1"/>
    <property type="match status" value="1"/>
</dbReference>
<dbReference type="PROSITE" id="PS50902">
    <property type="entry name" value="FLAVODOXIN_LIKE"/>
    <property type="match status" value="1"/>
</dbReference>
<feature type="region of interest" description="Disordered" evidence="14">
    <location>
        <begin position="1938"/>
        <end position="1972"/>
    </location>
</feature>
<dbReference type="SUPFAM" id="SSF54631">
    <property type="entry name" value="CBS-domain pair"/>
    <property type="match status" value="1"/>
</dbReference>
<dbReference type="InterPro" id="IPR036396">
    <property type="entry name" value="Cyt_P450_sf"/>
</dbReference>
<evidence type="ECO:0000256" key="13">
    <source>
        <dbReference type="PROSITE-ProRule" id="PRU01193"/>
    </source>
</evidence>
<dbReference type="SUPFAM" id="SSF63380">
    <property type="entry name" value="Riboflavin synthase domain-like"/>
    <property type="match status" value="1"/>
</dbReference>
<dbReference type="PRINTS" id="PR00449">
    <property type="entry name" value="RASTRNSFRMNG"/>
</dbReference>
<dbReference type="InterPro" id="IPR023173">
    <property type="entry name" value="NADPH_Cyt_P450_Rdtase_alpha"/>
</dbReference>
<feature type="domain" description="Flavodoxin-like" evidence="17">
    <location>
        <begin position="1132"/>
        <end position="1285"/>
    </location>
</feature>
<evidence type="ECO:0000313" key="19">
    <source>
        <dbReference type="EMBL" id="KAF4696951.1"/>
    </source>
</evidence>
<evidence type="ECO:0000256" key="5">
    <source>
        <dbReference type="ARBA" id="ARBA00022630"/>
    </source>
</evidence>
<feature type="region of interest" description="Disordered" evidence="14">
    <location>
        <begin position="251"/>
        <end position="276"/>
    </location>
</feature>
<dbReference type="Gene3D" id="3.40.50.360">
    <property type="match status" value="1"/>
</dbReference>
<dbReference type="InterPro" id="IPR029039">
    <property type="entry name" value="Flavoprotein-like_sf"/>
</dbReference>
<feature type="chain" id="PRO_5029467521" evidence="16">
    <location>
        <begin position="21"/>
        <end position="1972"/>
    </location>
</feature>
<feature type="compositionally biased region" description="Basic residues" evidence="14">
    <location>
        <begin position="1941"/>
        <end position="1960"/>
    </location>
</feature>
<dbReference type="Gene3D" id="3.40.50.80">
    <property type="entry name" value="Nucleotide-binding domain of ferredoxin-NADP reductase (FNR) module"/>
    <property type="match status" value="1"/>
</dbReference>
<keyword evidence="5" id="KW-0285">Flavoprotein</keyword>
<evidence type="ECO:0000259" key="18">
    <source>
        <dbReference type="PROSITE" id="PS51846"/>
    </source>
</evidence>
<dbReference type="SMART" id="SM00175">
    <property type="entry name" value="RAB"/>
    <property type="match status" value="1"/>
</dbReference>
<feature type="transmembrane region" description="Helical" evidence="15">
    <location>
        <begin position="154"/>
        <end position="176"/>
    </location>
</feature>
<feature type="region of interest" description="Disordered" evidence="14">
    <location>
        <begin position="491"/>
        <end position="582"/>
    </location>
</feature>
<dbReference type="InterPro" id="IPR046342">
    <property type="entry name" value="CBS_dom_sf"/>
</dbReference>
<feature type="transmembrane region" description="Helical" evidence="15">
    <location>
        <begin position="57"/>
        <end position="84"/>
    </location>
</feature>
<evidence type="ECO:0000256" key="14">
    <source>
        <dbReference type="SAM" id="MobiDB-lite"/>
    </source>
</evidence>
<comment type="cofactor">
    <cofactor evidence="2">
        <name>FAD</name>
        <dbReference type="ChEBI" id="CHEBI:57692"/>
    </cofactor>
</comment>
<evidence type="ECO:0000256" key="2">
    <source>
        <dbReference type="ARBA" id="ARBA00001974"/>
    </source>
</evidence>
<dbReference type="Gene3D" id="1.10.630.10">
    <property type="entry name" value="Cytochrome P450"/>
    <property type="match status" value="1"/>
</dbReference>
<keyword evidence="9" id="KW-0521">NADP</keyword>
<dbReference type="InterPro" id="IPR002550">
    <property type="entry name" value="CNNM"/>
</dbReference>
<feature type="region of interest" description="Disordered" evidence="14">
    <location>
        <begin position="1297"/>
        <end position="1321"/>
    </location>
</feature>
<dbReference type="GO" id="GO:0030026">
    <property type="term" value="P:intracellular manganese ion homeostasis"/>
    <property type="evidence" value="ECO:0007669"/>
    <property type="project" value="TreeGrafter"/>
</dbReference>
<evidence type="ECO:0000256" key="11">
    <source>
        <dbReference type="ARBA" id="ARBA00023002"/>
    </source>
</evidence>
<dbReference type="GO" id="GO:0016705">
    <property type="term" value="F:oxidoreductase activity, acting on paired donors, with incorporation or reduction of molecular oxygen"/>
    <property type="evidence" value="ECO:0007669"/>
    <property type="project" value="InterPro"/>
</dbReference>
<organism evidence="19 20">
    <name type="scientific">Perkinsus olseni</name>
    <name type="common">Perkinsus atlanticus</name>
    <dbReference type="NCBI Taxonomy" id="32597"/>
    <lineage>
        <taxon>Eukaryota</taxon>
        <taxon>Sar</taxon>
        <taxon>Alveolata</taxon>
        <taxon>Perkinsozoa</taxon>
        <taxon>Perkinsea</taxon>
        <taxon>Perkinsida</taxon>
        <taxon>Perkinsidae</taxon>
        <taxon>Perkinsus</taxon>
    </lineage>
</organism>
<dbReference type="PROSITE" id="PS51846">
    <property type="entry name" value="CNNM"/>
    <property type="match status" value="1"/>
</dbReference>
<keyword evidence="7" id="KW-0677">Repeat</keyword>
<dbReference type="InterPro" id="IPR027417">
    <property type="entry name" value="P-loop_NTPase"/>
</dbReference>
<dbReference type="Pfam" id="PF00067">
    <property type="entry name" value="p450"/>
    <property type="match status" value="1"/>
</dbReference>
<evidence type="ECO:0000256" key="6">
    <source>
        <dbReference type="ARBA" id="ARBA00022692"/>
    </source>
</evidence>
<dbReference type="GO" id="GO:0016020">
    <property type="term" value="C:membrane"/>
    <property type="evidence" value="ECO:0007669"/>
    <property type="project" value="UniProtKB-SubCell"/>
</dbReference>
<feature type="signal peptide" evidence="16">
    <location>
        <begin position="1"/>
        <end position="20"/>
    </location>
</feature>
<evidence type="ECO:0000313" key="20">
    <source>
        <dbReference type="Proteomes" id="UP000541610"/>
    </source>
</evidence>
<dbReference type="PANTHER" id="PTHR12064">
    <property type="entry name" value="METAL TRANSPORTER CNNM"/>
    <property type="match status" value="1"/>
</dbReference>
<dbReference type="PANTHER" id="PTHR12064:SF97">
    <property type="entry name" value="METAL TRANSPORTER CNNM-5"/>
    <property type="match status" value="1"/>
</dbReference>
<dbReference type="Gene3D" id="3.10.580.10">
    <property type="entry name" value="CBS-domain"/>
    <property type="match status" value="1"/>
</dbReference>
<feature type="transmembrane region" description="Helical" evidence="15">
    <location>
        <begin position="183"/>
        <end position="204"/>
    </location>
</feature>
<feature type="compositionally biased region" description="Polar residues" evidence="14">
    <location>
        <begin position="503"/>
        <end position="519"/>
    </location>
</feature>
<feature type="region of interest" description="Disordered" evidence="14">
    <location>
        <begin position="1725"/>
        <end position="1746"/>
    </location>
</feature>
<protein>
    <submittedName>
        <fullName evidence="19">Uncharacterized protein</fullName>
    </submittedName>
</protein>